<dbReference type="InterPro" id="IPR023405">
    <property type="entry name" value="Topo_IA_core_domain"/>
</dbReference>
<dbReference type="PANTHER" id="PTHR11390">
    <property type="entry name" value="PROKARYOTIC DNA TOPOISOMERASE"/>
    <property type="match status" value="1"/>
</dbReference>
<dbReference type="GO" id="GO:0006310">
    <property type="term" value="P:DNA recombination"/>
    <property type="evidence" value="ECO:0007669"/>
    <property type="project" value="TreeGrafter"/>
</dbReference>
<dbReference type="GO" id="GO:0003677">
    <property type="term" value="F:DNA binding"/>
    <property type="evidence" value="ECO:0007669"/>
    <property type="project" value="UniProtKB-KW"/>
</dbReference>
<comment type="caution">
    <text evidence="13">The sequence shown here is derived from an EMBL/GenBank/DDBJ whole genome shotgun (WGS) entry which is preliminary data.</text>
</comment>
<dbReference type="InterPro" id="IPR001878">
    <property type="entry name" value="Znf_CCHC"/>
</dbReference>
<dbReference type="InterPro" id="IPR003602">
    <property type="entry name" value="Topo_IA_DNA-bd_dom"/>
</dbReference>
<feature type="domain" description="GRF-type" evidence="11">
    <location>
        <begin position="493"/>
        <end position="534"/>
    </location>
</feature>
<evidence type="ECO:0000256" key="4">
    <source>
        <dbReference type="ARBA" id="ARBA00023029"/>
    </source>
</evidence>
<dbReference type="AlphaFoldDB" id="A0A9W8EBJ6"/>
<feature type="non-terminal residue" evidence="13">
    <location>
        <position position="642"/>
    </location>
</feature>
<evidence type="ECO:0000256" key="3">
    <source>
        <dbReference type="ARBA" id="ARBA00022833"/>
    </source>
</evidence>
<dbReference type="GO" id="GO:0008270">
    <property type="term" value="F:zinc ion binding"/>
    <property type="evidence" value="ECO:0007669"/>
    <property type="project" value="UniProtKB-KW"/>
</dbReference>
<evidence type="ECO:0000259" key="11">
    <source>
        <dbReference type="PROSITE" id="PS51999"/>
    </source>
</evidence>
<keyword evidence="14" id="KW-1185">Reference proteome</keyword>
<keyword evidence="5 8" id="KW-0238">DNA-binding</keyword>
<dbReference type="Pfam" id="PF01131">
    <property type="entry name" value="Topoisom_bac"/>
    <property type="match status" value="1"/>
</dbReference>
<comment type="similarity">
    <text evidence="8">Belongs to the type IA topoisomerase family.</text>
</comment>
<dbReference type="Gene3D" id="1.10.460.10">
    <property type="entry name" value="Topoisomerase I, domain 2"/>
    <property type="match status" value="1"/>
</dbReference>
<accession>A0A9W8EBJ6</accession>
<evidence type="ECO:0000256" key="7">
    <source>
        <dbReference type="PROSITE-ProRule" id="PRU00047"/>
    </source>
</evidence>
<proteinExistence type="inferred from homology"/>
<dbReference type="Gene3D" id="4.10.60.10">
    <property type="entry name" value="Zinc finger, CCHC-type"/>
    <property type="match status" value="1"/>
</dbReference>
<comment type="catalytic activity">
    <reaction evidence="8">
        <text>ATP-independent breakage of single-stranded DNA, followed by passage and rejoining.</text>
        <dbReference type="EC" id="5.6.2.1"/>
    </reaction>
</comment>
<dbReference type="SUPFAM" id="SSF57756">
    <property type="entry name" value="Retrovirus zinc finger-like domains"/>
    <property type="match status" value="1"/>
</dbReference>
<dbReference type="Proteomes" id="UP001151582">
    <property type="component" value="Unassembled WGS sequence"/>
</dbReference>
<dbReference type="InterPro" id="IPR013824">
    <property type="entry name" value="Topo_IA_cen_sub1"/>
</dbReference>
<keyword evidence="2 7" id="KW-0863">Zinc-finger</keyword>
<feature type="domain" description="GRF-type" evidence="11">
    <location>
        <begin position="418"/>
        <end position="460"/>
    </location>
</feature>
<dbReference type="GO" id="GO:0006265">
    <property type="term" value="P:DNA topological change"/>
    <property type="evidence" value="ECO:0007669"/>
    <property type="project" value="InterPro"/>
</dbReference>
<evidence type="ECO:0000259" key="10">
    <source>
        <dbReference type="PROSITE" id="PS50158"/>
    </source>
</evidence>
<evidence type="ECO:0000259" key="12">
    <source>
        <dbReference type="PROSITE" id="PS52039"/>
    </source>
</evidence>
<dbReference type="Pfam" id="PF06839">
    <property type="entry name" value="Zn_ribbon_GRF"/>
    <property type="match status" value="2"/>
</dbReference>
<evidence type="ECO:0000313" key="13">
    <source>
        <dbReference type="EMBL" id="KAJ1973331.1"/>
    </source>
</evidence>
<dbReference type="OrthoDB" id="430051at2759"/>
<feature type="domain" description="CCHC-type" evidence="10">
    <location>
        <begin position="583"/>
        <end position="598"/>
    </location>
</feature>
<sequence length="642" mass="69896">GDEKRLYEMITRRFLAVCWDDAKGHKTKVTIEIAREEFQTKGLMVLAPNYLEVYPYEKWTDSVIPVYQRGDVFEPTSLDMPEGSTTAPLLLSEPELIEKMEKNGIGTDATIHDHISKIQAREYAFKQADGRFCPSTLGVALVEGYDAIGFDLSLSKPLLRSHMEHSMKLICQGVKRKEEVVTEGVRMYREVYLKMLEHVERLESALVKHFGHEPDGEVPAAIHATLIRPCSRCGSSMSLKTTKQGRPYVGCGNYPACKEAIWFPEFITQVTPWTDSCPRCTQGGNQITLVALAFQPGSFPFGLQSPYVGCVGGCDETLNELLKIPSRGAAPPTNFQTTSSAATTTDPDFCRTTSLGLPPSGSLVRTTSVSVQPPSSLDMTPTPFISQSHSATRPPLPRAASTGPPVTAFGPSENAILCNCQMAAISRVTKKEGPNKDRAFYACSKPMETRCDFFQWANEPSRSNDHVPLSGAALDSFQDHIHKANQATNRVQCNCGLLATAAVTQKEGPNQGRTYYKCCKTYQKCNFFQWADEAPSGSNTVPPTSGIASYGNGSGSSASSSAALRNNGSSGGANSDWTANATCYICQQMGHIATQCPNKSEQSSKKPARKPVKRKVPSGSPRTSGGIRAAKVTKKRTRKLKG</sequence>
<dbReference type="Gene3D" id="3.30.65.10">
    <property type="entry name" value="Bacterial Topoisomerase I, domain 1"/>
    <property type="match status" value="1"/>
</dbReference>
<feature type="domain" description="Topo IA-type catalytic" evidence="12">
    <location>
        <begin position="1"/>
        <end position="192"/>
    </location>
</feature>
<keyword evidence="4 8" id="KW-0799">Topoisomerase</keyword>
<dbReference type="InterPro" id="IPR036875">
    <property type="entry name" value="Znf_CCHC_sf"/>
</dbReference>
<evidence type="ECO:0000256" key="9">
    <source>
        <dbReference type="SAM" id="MobiDB-lite"/>
    </source>
</evidence>
<dbReference type="PROSITE" id="PS52039">
    <property type="entry name" value="TOPO_IA_2"/>
    <property type="match status" value="1"/>
</dbReference>
<dbReference type="InterPro" id="IPR010666">
    <property type="entry name" value="Znf_GRF"/>
</dbReference>
<dbReference type="Pfam" id="PF01396">
    <property type="entry name" value="Zn_ribbon_Top1"/>
    <property type="match status" value="1"/>
</dbReference>
<keyword evidence="1" id="KW-0479">Metal-binding</keyword>
<dbReference type="InterPro" id="IPR000380">
    <property type="entry name" value="Topo_IA"/>
</dbReference>
<organism evidence="13 14">
    <name type="scientific">Dimargaris verticillata</name>
    <dbReference type="NCBI Taxonomy" id="2761393"/>
    <lineage>
        <taxon>Eukaryota</taxon>
        <taxon>Fungi</taxon>
        <taxon>Fungi incertae sedis</taxon>
        <taxon>Zoopagomycota</taxon>
        <taxon>Kickxellomycotina</taxon>
        <taxon>Dimargaritomycetes</taxon>
        <taxon>Dimargaritales</taxon>
        <taxon>Dimargaritaceae</taxon>
        <taxon>Dimargaris</taxon>
    </lineage>
</organism>
<dbReference type="SUPFAM" id="SSF56712">
    <property type="entry name" value="Prokaryotic type I DNA topoisomerase"/>
    <property type="match status" value="1"/>
</dbReference>
<dbReference type="SMART" id="SM00343">
    <property type="entry name" value="ZnF_C2HC"/>
    <property type="match status" value="1"/>
</dbReference>
<keyword evidence="3" id="KW-0862">Zinc</keyword>
<dbReference type="InterPro" id="IPR013497">
    <property type="entry name" value="Topo_IA_cen"/>
</dbReference>
<gene>
    <name evidence="13" type="primary">TOP3A_2</name>
    <name evidence="13" type="ORF">H4R34_005113</name>
</gene>
<dbReference type="PANTHER" id="PTHR11390:SF21">
    <property type="entry name" value="DNA TOPOISOMERASE 3-ALPHA"/>
    <property type="match status" value="1"/>
</dbReference>
<evidence type="ECO:0000256" key="1">
    <source>
        <dbReference type="ARBA" id="ARBA00022723"/>
    </source>
</evidence>
<evidence type="ECO:0000256" key="2">
    <source>
        <dbReference type="ARBA" id="ARBA00022771"/>
    </source>
</evidence>
<dbReference type="GO" id="GO:0031422">
    <property type="term" value="C:RecQ family helicase-topoisomerase III complex"/>
    <property type="evidence" value="ECO:0007669"/>
    <property type="project" value="TreeGrafter"/>
</dbReference>
<comment type="function">
    <text evidence="8">Introduces a single-strand break via transesterification at a target site in duplex DNA. Releases the supercoiling and torsional tension of DNA introduced during the DNA replication and transcription by transiently cleaving and rejoining one strand of the DNA duplex. The scissile phosphodiester is attacked by the catalytic tyrosine of the enzyme, resulting in the formation of a DNA-(5'-phosphotyrosyl)-enzyme intermediate and the expulsion of a 3'-OH DNA strand.</text>
</comment>
<dbReference type="PROSITE" id="PS51999">
    <property type="entry name" value="ZF_GRF"/>
    <property type="match status" value="2"/>
</dbReference>
<dbReference type="GO" id="GO:0003917">
    <property type="term" value="F:DNA topoisomerase type I (single strand cut, ATP-independent) activity"/>
    <property type="evidence" value="ECO:0007669"/>
    <property type="project" value="UniProtKB-EC"/>
</dbReference>
<name>A0A9W8EBJ6_9FUNG</name>
<feature type="compositionally biased region" description="Basic residues" evidence="9">
    <location>
        <begin position="606"/>
        <end position="616"/>
    </location>
</feature>
<dbReference type="GO" id="GO:0005634">
    <property type="term" value="C:nucleus"/>
    <property type="evidence" value="ECO:0007669"/>
    <property type="project" value="TreeGrafter"/>
</dbReference>
<dbReference type="SMART" id="SM00437">
    <property type="entry name" value="TOP1Ac"/>
    <property type="match status" value="1"/>
</dbReference>
<dbReference type="Pfam" id="PF00098">
    <property type="entry name" value="zf-CCHC"/>
    <property type="match status" value="1"/>
</dbReference>
<protein>
    <recommendedName>
        <fullName evidence="8">DNA topoisomerase</fullName>
        <ecNumber evidence="8">5.6.2.1</ecNumber>
    </recommendedName>
</protein>
<feature type="region of interest" description="Disordered" evidence="9">
    <location>
        <begin position="596"/>
        <end position="642"/>
    </location>
</feature>
<evidence type="ECO:0000256" key="6">
    <source>
        <dbReference type="ARBA" id="ARBA00023235"/>
    </source>
</evidence>
<reference evidence="13" key="1">
    <citation type="submission" date="2022-07" db="EMBL/GenBank/DDBJ databases">
        <title>Phylogenomic reconstructions and comparative analyses of Kickxellomycotina fungi.</title>
        <authorList>
            <person name="Reynolds N.K."/>
            <person name="Stajich J.E."/>
            <person name="Barry K."/>
            <person name="Grigoriev I.V."/>
            <person name="Crous P."/>
            <person name="Smith M.E."/>
        </authorList>
    </citation>
    <scope>NUCLEOTIDE SEQUENCE</scope>
    <source>
        <strain evidence="13">RSA 567</strain>
    </source>
</reference>
<dbReference type="GO" id="GO:0006281">
    <property type="term" value="P:DNA repair"/>
    <property type="evidence" value="ECO:0007669"/>
    <property type="project" value="TreeGrafter"/>
</dbReference>
<evidence type="ECO:0000313" key="14">
    <source>
        <dbReference type="Proteomes" id="UP001151582"/>
    </source>
</evidence>
<dbReference type="PROSITE" id="PS50158">
    <property type="entry name" value="ZF_CCHC"/>
    <property type="match status" value="1"/>
</dbReference>
<evidence type="ECO:0000256" key="5">
    <source>
        <dbReference type="ARBA" id="ARBA00023125"/>
    </source>
</evidence>
<keyword evidence="6 8" id="KW-0413">Isomerase</keyword>
<feature type="compositionally biased region" description="Basic residues" evidence="9">
    <location>
        <begin position="631"/>
        <end position="642"/>
    </location>
</feature>
<evidence type="ECO:0000256" key="8">
    <source>
        <dbReference type="RuleBase" id="RU362092"/>
    </source>
</evidence>
<dbReference type="EMBL" id="JANBQB010000846">
    <property type="protein sequence ID" value="KAJ1973331.1"/>
    <property type="molecule type" value="Genomic_DNA"/>
</dbReference>
<feature type="region of interest" description="Disordered" evidence="9">
    <location>
        <begin position="551"/>
        <end position="571"/>
    </location>
</feature>
<dbReference type="EC" id="5.6.2.1" evidence="8"/>
<dbReference type="InterPro" id="IPR013498">
    <property type="entry name" value="Topo_IA_Znf"/>
</dbReference>